<reference evidence="2 3" key="1">
    <citation type="submission" date="2020-05" db="EMBL/GenBank/DDBJ databases">
        <title>Whole genome shotgun sequence of Streptomyces microflavus NBRC 13062.</title>
        <authorList>
            <person name="Komaki H."/>
            <person name="Tamura T."/>
        </authorList>
    </citation>
    <scope>NUCLEOTIDE SEQUENCE [LARGE SCALE GENOMIC DNA]</scope>
    <source>
        <strain evidence="2 3">NBRC 13062</strain>
    </source>
</reference>
<accession>A0A7J0D4U8</accession>
<comment type="caution">
    <text evidence="2">The sequence shown here is derived from an EMBL/GenBank/DDBJ whole genome shotgun (WGS) entry which is preliminary data.</text>
</comment>
<evidence type="ECO:0000256" key="1">
    <source>
        <dbReference type="SAM" id="MobiDB-lite"/>
    </source>
</evidence>
<dbReference type="EMBL" id="BLWD01000001">
    <property type="protein sequence ID" value="GFN09214.1"/>
    <property type="molecule type" value="Genomic_DNA"/>
</dbReference>
<gene>
    <name evidence="2" type="ORF">Smic_77700</name>
</gene>
<protein>
    <submittedName>
        <fullName evidence="2">Uncharacterized protein</fullName>
    </submittedName>
</protein>
<dbReference type="AlphaFoldDB" id="A0A7J0D4U8"/>
<evidence type="ECO:0000313" key="3">
    <source>
        <dbReference type="Proteomes" id="UP000498740"/>
    </source>
</evidence>
<sequence>MRGCRQQLRGHGSARRRGHRDQRETHQQALRRHQTGAVAGADGALAGVAGQPLAPQGGRDPVPAAEDVLQQYARRVGGQRAHHDPGGLQLRLHPLDADGRVLLGELQGRRDLGP</sequence>
<feature type="compositionally biased region" description="Low complexity" evidence="1">
    <location>
        <begin position="36"/>
        <end position="50"/>
    </location>
</feature>
<name>A0A7J0D4U8_STRMI</name>
<feature type="region of interest" description="Disordered" evidence="1">
    <location>
        <begin position="1"/>
        <end position="63"/>
    </location>
</feature>
<organism evidence="2 3">
    <name type="scientific">Streptomyces microflavus</name>
    <name type="common">Streptomyces lipmanii</name>
    <dbReference type="NCBI Taxonomy" id="1919"/>
    <lineage>
        <taxon>Bacteria</taxon>
        <taxon>Bacillati</taxon>
        <taxon>Actinomycetota</taxon>
        <taxon>Actinomycetes</taxon>
        <taxon>Kitasatosporales</taxon>
        <taxon>Streptomycetaceae</taxon>
        <taxon>Streptomyces</taxon>
    </lineage>
</organism>
<proteinExistence type="predicted"/>
<evidence type="ECO:0000313" key="2">
    <source>
        <dbReference type="EMBL" id="GFN09214.1"/>
    </source>
</evidence>
<dbReference type="Proteomes" id="UP000498740">
    <property type="component" value="Unassembled WGS sequence"/>
</dbReference>